<accession>A0A7Y8GWY9</accession>
<sequence length="107" mass="11600">MHARLDAVGTTAAPARARYLAVLGWSFALFSAARMVAYLPTIWAIWSSGDSQQHSLLTWLTWTGANLTMAAWLYEQEGQRVTRSVAVNACNAGMCVATSVLIIALRA</sequence>
<protein>
    <submittedName>
        <fullName evidence="2">Uncharacterized protein</fullName>
    </submittedName>
</protein>
<dbReference type="RefSeq" id="WP_177136285.1">
    <property type="nucleotide sequence ID" value="NZ_JAGPWB010000064.1"/>
</dbReference>
<evidence type="ECO:0000313" key="2">
    <source>
        <dbReference type="EMBL" id="NWF46399.1"/>
    </source>
</evidence>
<dbReference type="AlphaFoldDB" id="A0A7Y8GWY9"/>
<organism evidence="2 3">
    <name type="scientific">Hydrogenophaga aromaticivorans</name>
    <dbReference type="NCBI Taxonomy" id="2610898"/>
    <lineage>
        <taxon>Bacteria</taxon>
        <taxon>Pseudomonadati</taxon>
        <taxon>Pseudomonadota</taxon>
        <taxon>Betaproteobacteria</taxon>
        <taxon>Burkholderiales</taxon>
        <taxon>Comamonadaceae</taxon>
        <taxon>Hydrogenophaga</taxon>
    </lineage>
</organism>
<feature type="transmembrane region" description="Helical" evidence="1">
    <location>
        <begin position="86"/>
        <end position="105"/>
    </location>
</feature>
<proteinExistence type="predicted"/>
<dbReference type="EMBL" id="VYGV01000012">
    <property type="protein sequence ID" value="NWF46399.1"/>
    <property type="molecule type" value="Genomic_DNA"/>
</dbReference>
<feature type="transmembrane region" description="Helical" evidence="1">
    <location>
        <begin position="20"/>
        <end position="44"/>
    </location>
</feature>
<feature type="transmembrane region" description="Helical" evidence="1">
    <location>
        <begin position="56"/>
        <end position="74"/>
    </location>
</feature>
<evidence type="ECO:0000313" key="3">
    <source>
        <dbReference type="Proteomes" id="UP000545507"/>
    </source>
</evidence>
<keyword evidence="1" id="KW-0472">Membrane</keyword>
<name>A0A7Y8GWY9_9BURK</name>
<keyword evidence="1" id="KW-0812">Transmembrane</keyword>
<dbReference type="Proteomes" id="UP000545507">
    <property type="component" value="Unassembled WGS sequence"/>
</dbReference>
<evidence type="ECO:0000256" key="1">
    <source>
        <dbReference type="SAM" id="Phobius"/>
    </source>
</evidence>
<gene>
    <name evidence="2" type="ORF">F3K02_14235</name>
</gene>
<reference evidence="2 3" key="1">
    <citation type="submission" date="2019-09" db="EMBL/GenBank/DDBJ databases">
        <title>Hydrogenophaga aromatica sp. nov., isolated from a para-xylene-degrading enrichment culture.</title>
        <authorList>
            <person name="Tancsics A."/>
            <person name="Banerjee S."/>
        </authorList>
    </citation>
    <scope>NUCLEOTIDE SEQUENCE [LARGE SCALE GENOMIC DNA]</scope>
    <source>
        <strain evidence="2 3">D2P1</strain>
    </source>
</reference>
<dbReference type="Gene3D" id="1.20.1280.290">
    <property type="match status" value="1"/>
</dbReference>
<comment type="caution">
    <text evidence="2">The sequence shown here is derived from an EMBL/GenBank/DDBJ whole genome shotgun (WGS) entry which is preliminary data.</text>
</comment>
<keyword evidence="1" id="KW-1133">Transmembrane helix</keyword>
<keyword evidence="3" id="KW-1185">Reference proteome</keyword>